<evidence type="ECO:0000256" key="5">
    <source>
        <dbReference type="SAM" id="Phobius"/>
    </source>
</evidence>
<evidence type="ECO:0000256" key="2">
    <source>
        <dbReference type="ARBA" id="ARBA00022692"/>
    </source>
</evidence>
<evidence type="ECO:0000256" key="3">
    <source>
        <dbReference type="ARBA" id="ARBA00022989"/>
    </source>
</evidence>
<dbReference type="EMBL" id="CATQJA010002547">
    <property type="protein sequence ID" value="CAJ0571210.1"/>
    <property type="molecule type" value="Genomic_DNA"/>
</dbReference>
<evidence type="ECO:0000313" key="7">
    <source>
        <dbReference type="Proteomes" id="UP001177023"/>
    </source>
</evidence>
<feature type="non-terminal residue" evidence="6">
    <location>
        <position position="392"/>
    </location>
</feature>
<keyword evidence="2 5" id="KW-0812">Transmembrane</keyword>
<evidence type="ECO:0000256" key="4">
    <source>
        <dbReference type="ARBA" id="ARBA00023136"/>
    </source>
</evidence>
<organism evidence="6 7">
    <name type="scientific">Mesorhabditis spiculigera</name>
    <dbReference type="NCBI Taxonomy" id="96644"/>
    <lineage>
        <taxon>Eukaryota</taxon>
        <taxon>Metazoa</taxon>
        <taxon>Ecdysozoa</taxon>
        <taxon>Nematoda</taxon>
        <taxon>Chromadorea</taxon>
        <taxon>Rhabditida</taxon>
        <taxon>Rhabditina</taxon>
        <taxon>Rhabditomorpha</taxon>
        <taxon>Rhabditoidea</taxon>
        <taxon>Rhabditidae</taxon>
        <taxon>Mesorhabditinae</taxon>
        <taxon>Mesorhabditis</taxon>
    </lineage>
</organism>
<dbReference type="PANTHER" id="PTHR15407:SF28">
    <property type="entry name" value="RIBITOL-5-PHOSPHATE TRANSFERASE FKTN"/>
    <property type="match status" value="1"/>
</dbReference>
<accession>A0AA36FY92</accession>
<dbReference type="PANTHER" id="PTHR15407">
    <property type="entry name" value="FUKUTIN-RELATED"/>
    <property type="match status" value="1"/>
</dbReference>
<comment type="caution">
    <text evidence="6">The sequence shown here is derived from an EMBL/GenBank/DDBJ whole genome shotgun (WGS) entry which is preliminary data.</text>
</comment>
<dbReference type="GO" id="GO:0016020">
    <property type="term" value="C:membrane"/>
    <property type="evidence" value="ECO:0007669"/>
    <property type="project" value="UniProtKB-SubCell"/>
</dbReference>
<sequence>MMWWTTSGYEPLPMATPNIRPGLRTYRRHVYIAGGLLLIFVGLLIIYYHMGTADTDVVQLPGYHSVPENDKLRWNYYRPNIAYRDLVPDRRPEAGKTKEEASAAKMIILEGLYTPEDWSANPGLYTVAVEQKKNHTAKGMMKILDSSNYAKRLFFVDSPANDFFQIMRPENASELRLMPKSAYKLEGNLWIPRDPKLHQRLWAGSRMLECLNCWRRECSVIPHTTDMDIATFEDEFPMALVNDSINIRRKPLKLSRILGRPGDSYEATFSLDTERGTTVNIDLFTMYRDPSMRRYYITMVYKVYKPAFYVFKQLSHLQKFQSTYPWFGADLCTADLHGHLFHVPCNPELILEADYGKNWRVDQNNKDYTWGSNTIKSGQIPAAEARAFHRSF</sequence>
<reference evidence="6" key="1">
    <citation type="submission" date="2023-06" db="EMBL/GenBank/DDBJ databases">
        <authorList>
            <person name="Delattre M."/>
        </authorList>
    </citation>
    <scope>NUCLEOTIDE SEQUENCE</scope>
    <source>
        <strain evidence="6">AF72</strain>
    </source>
</reference>
<dbReference type="InterPro" id="IPR009644">
    <property type="entry name" value="FKTN/MNN4/W02B3.4-1"/>
</dbReference>
<keyword evidence="3 5" id="KW-1133">Transmembrane helix</keyword>
<comment type="subcellular location">
    <subcellularLocation>
        <location evidence="1">Membrane</location>
        <topology evidence="1">Single-pass membrane protein</topology>
    </subcellularLocation>
</comment>
<protein>
    <submittedName>
        <fullName evidence="6">Uncharacterized protein</fullName>
    </submittedName>
</protein>
<name>A0AA36FY92_9BILA</name>
<feature type="transmembrane region" description="Helical" evidence="5">
    <location>
        <begin position="30"/>
        <end position="50"/>
    </location>
</feature>
<keyword evidence="4 5" id="KW-0472">Membrane</keyword>
<keyword evidence="7" id="KW-1185">Reference proteome</keyword>
<evidence type="ECO:0000256" key="1">
    <source>
        <dbReference type="ARBA" id="ARBA00004167"/>
    </source>
</evidence>
<evidence type="ECO:0000313" key="6">
    <source>
        <dbReference type="EMBL" id="CAJ0571210.1"/>
    </source>
</evidence>
<dbReference type="AlphaFoldDB" id="A0AA36FY92"/>
<dbReference type="Proteomes" id="UP001177023">
    <property type="component" value="Unassembled WGS sequence"/>
</dbReference>
<gene>
    <name evidence="6" type="ORF">MSPICULIGERA_LOCUS9629</name>
</gene>
<proteinExistence type="predicted"/>